<keyword evidence="1" id="KW-0479">Metal-binding</keyword>
<feature type="domain" description="C2" evidence="4">
    <location>
        <begin position="22"/>
        <end position="143"/>
    </location>
</feature>
<reference evidence="5 6" key="1">
    <citation type="submission" date="2020-08" db="EMBL/GenBank/DDBJ databases">
        <title>Plant Genome Project.</title>
        <authorList>
            <person name="Zhang R.-G."/>
        </authorList>
    </citation>
    <scope>NUCLEOTIDE SEQUENCE [LARGE SCALE GENOMIC DNA]</scope>
    <source>
        <tissue evidence="5">Rhizome</tissue>
    </source>
</reference>
<evidence type="ECO:0000256" key="2">
    <source>
        <dbReference type="ARBA" id="ARBA00022837"/>
    </source>
</evidence>
<name>A0A8J5KUI0_ZINOF</name>
<dbReference type="PROSITE" id="PS50004">
    <property type="entry name" value="C2"/>
    <property type="match status" value="1"/>
</dbReference>
<comment type="caution">
    <text evidence="5">The sequence shown here is derived from an EMBL/GenBank/DDBJ whole genome shotgun (WGS) entry which is preliminary data.</text>
</comment>
<dbReference type="Gene3D" id="2.60.40.150">
    <property type="entry name" value="C2 domain"/>
    <property type="match status" value="1"/>
</dbReference>
<organism evidence="5 6">
    <name type="scientific">Zingiber officinale</name>
    <name type="common">Ginger</name>
    <name type="synonym">Amomum zingiber</name>
    <dbReference type="NCBI Taxonomy" id="94328"/>
    <lineage>
        <taxon>Eukaryota</taxon>
        <taxon>Viridiplantae</taxon>
        <taxon>Streptophyta</taxon>
        <taxon>Embryophyta</taxon>
        <taxon>Tracheophyta</taxon>
        <taxon>Spermatophyta</taxon>
        <taxon>Magnoliopsida</taxon>
        <taxon>Liliopsida</taxon>
        <taxon>Zingiberales</taxon>
        <taxon>Zingiberaceae</taxon>
        <taxon>Zingiber</taxon>
    </lineage>
</organism>
<accession>A0A8J5KUI0</accession>
<dbReference type="AlphaFoldDB" id="A0A8J5KUI0"/>
<dbReference type="InterPro" id="IPR035892">
    <property type="entry name" value="C2_domain_sf"/>
</dbReference>
<feature type="region of interest" description="Disordered" evidence="3">
    <location>
        <begin position="1"/>
        <end position="27"/>
    </location>
</feature>
<gene>
    <name evidence="5" type="ORF">ZIOFF_044499</name>
</gene>
<proteinExistence type="predicted"/>
<dbReference type="PANTHER" id="PTHR46502">
    <property type="entry name" value="C2 DOMAIN-CONTAINING"/>
    <property type="match status" value="1"/>
</dbReference>
<dbReference type="SUPFAM" id="SSF49562">
    <property type="entry name" value="C2 domain (Calcium/lipid-binding domain, CaLB)"/>
    <property type="match status" value="1"/>
</dbReference>
<evidence type="ECO:0000256" key="1">
    <source>
        <dbReference type="ARBA" id="ARBA00022723"/>
    </source>
</evidence>
<dbReference type="GO" id="GO:0046872">
    <property type="term" value="F:metal ion binding"/>
    <property type="evidence" value="ECO:0007669"/>
    <property type="project" value="UniProtKB-KW"/>
</dbReference>
<keyword evidence="6" id="KW-1185">Reference proteome</keyword>
<dbReference type="InterPro" id="IPR000008">
    <property type="entry name" value="C2_dom"/>
</dbReference>
<dbReference type="SMART" id="SM00239">
    <property type="entry name" value="C2"/>
    <property type="match status" value="1"/>
</dbReference>
<dbReference type="PANTHER" id="PTHR46502:SF15">
    <property type="entry name" value="16 KDA PHLOEM PROTEIN 1"/>
    <property type="match status" value="1"/>
</dbReference>
<evidence type="ECO:0000259" key="4">
    <source>
        <dbReference type="PROSITE" id="PS50004"/>
    </source>
</evidence>
<evidence type="ECO:0000313" key="5">
    <source>
        <dbReference type="EMBL" id="KAG6496629.1"/>
    </source>
</evidence>
<dbReference type="EMBL" id="JACMSC010000012">
    <property type="protein sequence ID" value="KAG6496629.1"/>
    <property type="molecule type" value="Genomic_DNA"/>
</dbReference>
<dbReference type="Proteomes" id="UP000734854">
    <property type="component" value="Unassembled WGS sequence"/>
</dbReference>
<protein>
    <recommendedName>
        <fullName evidence="4">C2 domain-containing protein</fullName>
    </recommendedName>
</protein>
<evidence type="ECO:0000313" key="6">
    <source>
        <dbReference type="Proteomes" id="UP000734854"/>
    </source>
</evidence>
<feature type="compositionally biased region" description="Basic and acidic residues" evidence="3">
    <location>
        <begin position="18"/>
        <end position="27"/>
    </location>
</feature>
<sequence>MIQHDEQRRKDTKRSEKKQRERQGRRDHTINYLKMSFGELEVLLVDAKGLKDTDLIGKLDPYVEIQYRDQQQKSKVAYKEGGNPRWNQKFKFKVHHPLENNSIRHKLVLRVMDRDTFSADDFVGEATINVGDVIAMGLEKGFMEVNPCKYRVVLSDKRYHGEIRVRITFKFNQDVMEWKKGALDLWIMQVLEEYIDSDLLS</sequence>
<keyword evidence="2" id="KW-0106">Calcium</keyword>
<evidence type="ECO:0000256" key="3">
    <source>
        <dbReference type="SAM" id="MobiDB-lite"/>
    </source>
</evidence>
<dbReference type="Pfam" id="PF00168">
    <property type="entry name" value="C2"/>
    <property type="match status" value="1"/>
</dbReference>